<reference evidence="1 2" key="1">
    <citation type="submission" date="2014-07" db="EMBL/GenBank/DDBJ databases">
        <authorList>
            <person name="McCorrison J."/>
            <person name="Sanka R."/>
            <person name="Torralba M."/>
            <person name="Gillis M."/>
            <person name="Haft D.H."/>
            <person name="Methe B."/>
            <person name="Sutton G."/>
            <person name="Nelson K.E."/>
        </authorList>
    </citation>
    <scope>NUCLEOTIDE SEQUENCE [LARGE SCALE GENOMIC DNA]</scope>
    <source>
        <strain evidence="1 2">DNF00853</strain>
    </source>
</reference>
<evidence type="ECO:0000313" key="2">
    <source>
        <dbReference type="Proteomes" id="UP000029556"/>
    </source>
</evidence>
<proteinExistence type="predicted"/>
<dbReference type="InterPro" id="IPR019620">
    <property type="entry name" value="Metal-bd_prot_put"/>
</dbReference>
<organism evidence="1 2">
    <name type="scientific">Hoylesella buccalis DNF00853</name>
    <dbReference type="NCBI Taxonomy" id="1401074"/>
    <lineage>
        <taxon>Bacteria</taxon>
        <taxon>Pseudomonadati</taxon>
        <taxon>Bacteroidota</taxon>
        <taxon>Bacteroidia</taxon>
        <taxon>Bacteroidales</taxon>
        <taxon>Prevotellaceae</taxon>
        <taxon>Hoylesella</taxon>
    </lineage>
</organism>
<sequence>MIHGHEVLQMMQGNSYSSKEELVKAIISRFGEAERFYTCSAEGMTAAQLVDFLEQRGKFKPAHSDGFTVDTSKVCNH</sequence>
<dbReference type="Pfam" id="PF10678">
    <property type="entry name" value="DUF2492"/>
    <property type="match status" value="1"/>
</dbReference>
<comment type="caution">
    <text evidence="1">The sequence shown here is derived from an EMBL/GenBank/DDBJ whole genome shotgun (WGS) entry which is preliminary data.</text>
</comment>
<dbReference type="AlphaFoldDB" id="A0A096BRH9"/>
<dbReference type="NCBIfam" id="TIGR03853">
    <property type="entry name" value="matur_matur"/>
    <property type="match status" value="1"/>
</dbReference>
<name>A0A096BRH9_9BACT</name>
<dbReference type="OrthoDB" id="285410at2"/>
<gene>
    <name evidence="1" type="ORF">HMPREF2137_03695</name>
</gene>
<dbReference type="Proteomes" id="UP000029556">
    <property type="component" value="Unassembled WGS sequence"/>
</dbReference>
<dbReference type="EMBL" id="JRNN01000035">
    <property type="protein sequence ID" value="KGF35804.1"/>
    <property type="molecule type" value="Genomic_DNA"/>
</dbReference>
<dbReference type="RefSeq" id="WP_023056963.1">
    <property type="nucleotide sequence ID" value="NZ_JRNN01000035.1"/>
</dbReference>
<protein>
    <submittedName>
        <fullName evidence="1">Metal-binding protein</fullName>
    </submittedName>
</protein>
<evidence type="ECO:0000313" key="1">
    <source>
        <dbReference type="EMBL" id="KGF35804.1"/>
    </source>
</evidence>
<accession>A0A096BRH9</accession>